<dbReference type="EMBL" id="CACRXK020029398">
    <property type="protein sequence ID" value="CAB4042066.1"/>
    <property type="molecule type" value="Genomic_DNA"/>
</dbReference>
<dbReference type="OrthoDB" id="10605700at2759"/>
<proteinExistence type="predicted"/>
<comment type="caution">
    <text evidence="1">The sequence shown here is derived from an EMBL/GenBank/DDBJ whole genome shotgun (WGS) entry which is preliminary data.</text>
</comment>
<reference evidence="1" key="1">
    <citation type="submission" date="2020-04" db="EMBL/GenBank/DDBJ databases">
        <authorList>
            <person name="Alioto T."/>
            <person name="Alioto T."/>
            <person name="Gomez Garrido J."/>
        </authorList>
    </citation>
    <scope>NUCLEOTIDE SEQUENCE</scope>
    <source>
        <strain evidence="1">A484AB</strain>
    </source>
</reference>
<sequence>MRIYFVLCFALVAFTQTQLGLAGPPGPRGRSGALGPKGDPPPYCRVSSKITDFLKQFRSTSLKGASGKKGSAGSTSSLNYKWIYNCLHAGINFQQRIFEVPVYECCQQCELPDFSDCMRRYSGAVAQCNSEALRCIARCINNKGPTAGQPGPPGPPGPRKCPVKRKKVLGGSDCLERSCVKI</sequence>
<name>A0A7D9K9H5_PARCT</name>
<accession>A0A7D9K9H5</accession>
<keyword evidence="2" id="KW-1185">Reference proteome</keyword>
<dbReference type="Proteomes" id="UP001152795">
    <property type="component" value="Unassembled WGS sequence"/>
</dbReference>
<protein>
    <submittedName>
        <fullName evidence="1">Uncharacterized protein</fullName>
    </submittedName>
</protein>
<evidence type="ECO:0000313" key="2">
    <source>
        <dbReference type="Proteomes" id="UP001152795"/>
    </source>
</evidence>
<evidence type="ECO:0000313" key="1">
    <source>
        <dbReference type="EMBL" id="CAB4042066.1"/>
    </source>
</evidence>
<organism evidence="1 2">
    <name type="scientific">Paramuricea clavata</name>
    <name type="common">Red gorgonian</name>
    <name type="synonym">Violescent sea-whip</name>
    <dbReference type="NCBI Taxonomy" id="317549"/>
    <lineage>
        <taxon>Eukaryota</taxon>
        <taxon>Metazoa</taxon>
        <taxon>Cnidaria</taxon>
        <taxon>Anthozoa</taxon>
        <taxon>Octocorallia</taxon>
        <taxon>Malacalcyonacea</taxon>
        <taxon>Plexauridae</taxon>
        <taxon>Paramuricea</taxon>
    </lineage>
</organism>
<dbReference type="AlphaFoldDB" id="A0A7D9K9H5"/>
<gene>
    <name evidence="1" type="ORF">PACLA_8A052666</name>
</gene>